<dbReference type="VEuPathDB" id="FungiDB:RhiirFUN_010636"/>
<dbReference type="VEuPathDB" id="FungiDB:RhiirFUN_011261"/>
<dbReference type="VEuPathDB" id="FungiDB:FUN_006706"/>
<sequence length="232" mass="27661">MTQNSVLKYKILEVDNVKANLHGLILLMIMVKNNASLEINIEKSLISIILEYLEEDIDLAYNIYTLRWKKKILYGDYRNYVKKINHIKYKANILTCHYLEDIFYLVVEDWEHTIWSCDDNEKTEYDILMDLDNEKYKIVRILAKEIVNFFNASSNILIIERQLLEEIWENCYLNIRSGIWLQRCSKKVNGIENRKGVTKGDKKRKRIISEIDEIEVNSKIHQKNIKKLKKNS</sequence>
<dbReference type="AlphaFoldDB" id="A0A2I1H5V8"/>
<dbReference type="Proteomes" id="UP000234323">
    <property type="component" value="Unassembled WGS sequence"/>
</dbReference>
<dbReference type="EMBL" id="LLXI01001568">
    <property type="protein sequence ID" value="PKY54259.1"/>
    <property type="molecule type" value="Genomic_DNA"/>
</dbReference>
<dbReference type="VEuPathDB" id="FungiDB:RhiirA1_469272"/>
<accession>A0A2I1H5V8</accession>
<keyword evidence="2" id="KW-1185">Reference proteome</keyword>
<organism evidence="1 2">
    <name type="scientific">Rhizophagus irregularis</name>
    <dbReference type="NCBI Taxonomy" id="588596"/>
    <lineage>
        <taxon>Eukaryota</taxon>
        <taxon>Fungi</taxon>
        <taxon>Fungi incertae sedis</taxon>
        <taxon>Mucoromycota</taxon>
        <taxon>Glomeromycotina</taxon>
        <taxon>Glomeromycetes</taxon>
        <taxon>Glomerales</taxon>
        <taxon>Glomeraceae</taxon>
        <taxon>Rhizophagus</taxon>
    </lineage>
</organism>
<evidence type="ECO:0000313" key="1">
    <source>
        <dbReference type="EMBL" id="PKY54259.1"/>
    </source>
</evidence>
<evidence type="ECO:0000313" key="2">
    <source>
        <dbReference type="Proteomes" id="UP000234323"/>
    </source>
</evidence>
<dbReference type="VEuPathDB" id="FungiDB:RhiirA1_464781"/>
<name>A0A2I1H5V8_9GLOM</name>
<protein>
    <submittedName>
        <fullName evidence="1">Uncharacterized protein</fullName>
    </submittedName>
</protein>
<reference evidence="1 2" key="1">
    <citation type="submission" date="2015-10" db="EMBL/GenBank/DDBJ databases">
        <title>Genome analyses suggest a sexual origin of heterokaryosis in a supposedly ancient asexual fungus.</title>
        <authorList>
            <person name="Ropars J."/>
            <person name="Sedzielewska K."/>
            <person name="Noel J."/>
            <person name="Charron P."/>
            <person name="Farinelli L."/>
            <person name="Marton T."/>
            <person name="Kruger M."/>
            <person name="Pelin A."/>
            <person name="Brachmann A."/>
            <person name="Corradi N."/>
        </authorList>
    </citation>
    <scope>NUCLEOTIDE SEQUENCE [LARGE SCALE GENOMIC DNA]</scope>
    <source>
        <strain evidence="1 2">A4</strain>
    </source>
</reference>
<gene>
    <name evidence="1" type="ORF">RhiirA4_472961</name>
</gene>
<comment type="caution">
    <text evidence="1">The sequence shown here is derived from an EMBL/GenBank/DDBJ whole genome shotgun (WGS) entry which is preliminary data.</text>
</comment>
<proteinExistence type="predicted"/>